<dbReference type="Proteomes" id="UP000569329">
    <property type="component" value="Unassembled WGS sequence"/>
</dbReference>
<reference evidence="2 3" key="1">
    <citation type="submission" date="2020-07" db="EMBL/GenBank/DDBJ databases">
        <title>Sequencing the genomes of 1000 actinobacteria strains.</title>
        <authorList>
            <person name="Klenk H.-P."/>
        </authorList>
    </citation>
    <scope>NUCLEOTIDE SEQUENCE [LARGE SCALE GENOMIC DNA]</scope>
    <source>
        <strain evidence="2 3">DSM 45975</strain>
    </source>
</reference>
<dbReference type="RefSeq" id="WP_182546721.1">
    <property type="nucleotide sequence ID" value="NZ_JACGWZ010000008.1"/>
</dbReference>
<feature type="domain" description="DUF397" evidence="1">
    <location>
        <begin position="14"/>
        <end position="65"/>
    </location>
</feature>
<dbReference type="InterPro" id="IPR007278">
    <property type="entry name" value="DUF397"/>
</dbReference>
<protein>
    <recommendedName>
        <fullName evidence="1">DUF397 domain-containing protein</fullName>
    </recommendedName>
</protein>
<accession>A0A839E6P3</accession>
<comment type="caution">
    <text evidence="2">The sequence shown here is derived from an EMBL/GenBank/DDBJ whole genome shotgun (WGS) entry which is preliminary data.</text>
</comment>
<organism evidence="2 3">
    <name type="scientific">Halosaccharopolyspora lacisalsi</name>
    <dbReference type="NCBI Taxonomy" id="1000566"/>
    <lineage>
        <taxon>Bacteria</taxon>
        <taxon>Bacillati</taxon>
        <taxon>Actinomycetota</taxon>
        <taxon>Actinomycetes</taxon>
        <taxon>Pseudonocardiales</taxon>
        <taxon>Pseudonocardiaceae</taxon>
        <taxon>Halosaccharopolyspora</taxon>
    </lineage>
</organism>
<name>A0A839E6P3_9PSEU</name>
<gene>
    <name evidence="2" type="ORF">FHX42_004961</name>
</gene>
<dbReference type="EMBL" id="JACGWZ010000008">
    <property type="protein sequence ID" value="MBA8827565.1"/>
    <property type="molecule type" value="Genomic_DNA"/>
</dbReference>
<sequence length="72" mass="7912">MKPVHLSHDLHHACWRKSTRSTSNSHCVEVAVTPQAVGVRDTKDRDSGTLAFDRHAWSAFTAALKDGDLTLA</sequence>
<evidence type="ECO:0000259" key="1">
    <source>
        <dbReference type="Pfam" id="PF04149"/>
    </source>
</evidence>
<keyword evidence="3" id="KW-1185">Reference proteome</keyword>
<dbReference type="AlphaFoldDB" id="A0A839E6P3"/>
<evidence type="ECO:0000313" key="3">
    <source>
        <dbReference type="Proteomes" id="UP000569329"/>
    </source>
</evidence>
<evidence type="ECO:0000313" key="2">
    <source>
        <dbReference type="EMBL" id="MBA8827565.1"/>
    </source>
</evidence>
<dbReference type="Pfam" id="PF04149">
    <property type="entry name" value="DUF397"/>
    <property type="match status" value="1"/>
</dbReference>
<proteinExistence type="predicted"/>